<dbReference type="GO" id="GO:0016301">
    <property type="term" value="F:kinase activity"/>
    <property type="evidence" value="ECO:0007669"/>
    <property type="project" value="UniProtKB-KW"/>
</dbReference>
<dbReference type="Pfam" id="PF00294">
    <property type="entry name" value="PfkB"/>
    <property type="match status" value="1"/>
</dbReference>
<dbReference type="PRINTS" id="PR00990">
    <property type="entry name" value="RIBOKINASE"/>
</dbReference>
<protein>
    <submittedName>
        <fullName evidence="4">Sugar kinase</fullName>
    </submittedName>
</protein>
<evidence type="ECO:0000256" key="1">
    <source>
        <dbReference type="ARBA" id="ARBA00022679"/>
    </source>
</evidence>
<keyword evidence="5" id="KW-1185">Reference proteome</keyword>
<feature type="domain" description="Carbohydrate kinase PfkB" evidence="3">
    <location>
        <begin position="19"/>
        <end position="292"/>
    </location>
</feature>
<dbReference type="RefSeq" id="WP_190971098.1">
    <property type="nucleotide sequence ID" value="NZ_JACJTB010000074.1"/>
</dbReference>
<dbReference type="CDD" id="cd01945">
    <property type="entry name" value="ribokinase_group_B"/>
    <property type="match status" value="1"/>
</dbReference>
<keyword evidence="2 4" id="KW-0418">Kinase</keyword>
<evidence type="ECO:0000313" key="5">
    <source>
        <dbReference type="Proteomes" id="UP000603457"/>
    </source>
</evidence>
<comment type="caution">
    <text evidence="4">The sequence shown here is derived from an EMBL/GenBank/DDBJ whole genome shotgun (WGS) entry which is preliminary data.</text>
</comment>
<dbReference type="InterPro" id="IPR011611">
    <property type="entry name" value="PfkB_dom"/>
</dbReference>
<gene>
    <name evidence="4" type="ORF">H6G74_29535</name>
</gene>
<evidence type="ECO:0000259" key="3">
    <source>
        <dbReference type="Pfam" id="PF00294"/>
    </source>
</evidence>
<dbReference type="Proteomes" id="UP000603457">
    <property type="component" value="Unassembled WGS sequence"/>
</dbReference>
<sequence length="299" mass="32192">MVTNLKSKIQNLKSHRGLFVGLVTLDLIYLADAAPQNNQKLVATDYTVAAGGPATNAAVTFAHLGNYANILGVVGSHPMTQLIYSDLENYRVAIADLDPNKPTPPPVSSIIVTQTTGERAIISINAVKTQASHASVPDNIFTDIDIVLVDGHQIEVGKAIAQTAKAHHIPVVIDGGSWKSGFEEILPFVDYAVCSANFYPPGCETEQQVFDYLSSFNIPHIAITHGDQPITYLSQNQSATITVPRITAVDTLGAGDIFHGAFCHYILSENFPDALAQAASIAANSCKFFGTRRWMEVKQ</sequence>
<accession>A0ABR8G5A5</accession>
<keyword evidence="1" id="KW-0808">Transferase</keyword>
<dbReference type="Gene3D" id="3.40.1190.20">
    <property type="match status" value="1"/>
</dbReference>
<dbReference type="PANTHER" id="PTHR42774:SF3">
    <property type="entry name" value="KETOHEXOKINASE"/>
    <property type="match status" value="1"/>
</dbReference>
<organism evidence="4 5">
    <name type="scientific">Nostoc spongiaeforme FACHB-130</name>
    <dbReference type="NCBI Taxonomy" id="1357510"/>
    <lineage>
        <taxon>Bacteria</taxon>
        <taxon>Bacillati</taxon>
        <taxon>Cyanobacteriota</taxon>
        <taxon>Cyanophyceae</taxon>
        <taxon>Nostocales</taxon>
        <taxon>Nostocaceae</taxon>
        <taxon>Nostoc</taxon>
    </lineage>
</organism>
<evidence type="ECO:0000256" key="2">
    <source>
        <dbReference type="ARBA" id="ARBA00022777"/>
    </source>
</evidence>
<dbReference type="PANTHER" id="PTHR42774">
    <property type="entry name" value="PHOSPHOTRANSFERASE SYSTEM TRANSPORT PROTEIN"/>
    <property type="match status" value="1"/>
</dbReference>
<dbReference type="InterPro" id="IPR002139">
    <property type="entry name" value="Ribo/fructo_kinase"/>
</dbReference>
<dbReference type="SUPFAM" id="SSF53613">
    <property type="entry name" value="Ribokinase-like"/>
    <property type="match status" value="1"/>
</dbReference>
<name>A0ABR8G5A5_9NOSO</name>
<dbReference type="InterPro" id="IPR052562">
    <property type="entry name" value="Ketohexokinase-related"/>
</dbReference>
<proteinExistence type="predicted"/>
<dbReference type="InterPro" id="IPR029056">
    <property type="entry name" value="Ribokinase-like"/>
</dbReference>
<evidence type="ECO:0000313" key="4">
    <source>
        <dbReference type="EMBL" id="MBD2598436.1"/>
    </source>
</evidence>
<dbReference type="EMBL" id="JACJTB010000074">
    <property type="protein sequence ID" value="MBD2598436.1"/>
    <property type="molecule type" value="Genomic_DNA"/>
</dbReference>
<reference evidence="4 5" key="1">
    <citation type="journal article" date="2020" name="ISME J.">
        <title>Comparative genomics reveals insights into cyanobacterial evolution and habitat adaptation.</title>
        <authorList>
            <person name="Chen M.Y."/>
            <person name="Teng W.K."/>
            <person name="Zhao L."/>
            <person name="Hu C.X."/>
            <person name="Zhou Y.K."/>
            <person name="Han B.P."/>
            <person name="Song L.R."/>
            <person name="Shu W.S."/>
        </authorList>
    </citation>
    <scope>NUCLEOTIDE SEQUENCE [LARGE SCALE GENOMIC DNA]</scope>
    <source>
        <strain evidence="4 5">FACHB-130</strain>
    </source>
</reference>